<dbReference type="SUPFAM" id="SSF56601">
    <property type="entry name" value="beta-lactamase/transpeptidase-like"/>
    <property type="match status" value="1"/>
</dbReference>
<protein>
    <submittedName>
        <fullName evidence="2">Beta-lactamase</fullName>
    </submittedName>
</protein>
<dbReference type="Proteomes" id="UP000799767">
    <property type="component" value="Unassembled WGS sequence"/>
</dbReference>
<reference evidence="2" key="1">
    <citation type="journal article" date="2020" name="Stud. Mycol.">
        <title>101 Dothideomycetes genomes: a test case for predicting lifestyles and emergence of pathogens.</title>
        <authorList>
            <person name="Haridas S."/>
            <person name="Albert R."/>
            <person name="Binder M."/>
            <person name="Bloem J."/>
            <person name="Labutti K."/>
            <person name="Salamov A."/>
            <person name="Andreopoulos B."/>
            <person name="Baker S."/>
            <person name="Barry K."/>
            <person name="Bills G."/>
            <person name="Bluhm B."/>
            <person name="Cannon C."/>
            <person name="Castanera R."/>
            <person name="Culley D."/>
            <person name="Daum C."/>
            <person name="Ezra D."/>
            <person name="Gonzalez J."/>
            <person name="Henrissat B."/>
            <person name="Kuo A."/>
            <person name="Liang C."/>
            <person name="Lipzen A."/>
            <person name="Lutzoni F."/>
            <person name="Magnuson J."/>
            <person name="Mondo S."/>
            <person name="Nolan M."/>
            <person name="Ohm R."/>
            <person name="Pangilinan J."/>
            <person name="Park H.-J."/>
            <person name="Ramirez L."/>
            <person name="Alfaro M."/>
            <person name="Sun H."/>
            <person name="Tritt A."/>
            <person name="Yoshinaga Y."/>
            <person name="Zwiers L.-H."/>
            <person name="Turgeon B."/>
            <person name="Goodwin S."/>
            <person name="Spatafora J."/>
            <person name="Crous P."/>
            <person name="Grigoriev I."/>
        </authorList>
    </citation>
    <scope>NUCLEOTIDE SEQUENCE</scope>
    <source>
        <strain evidence="2">CBS 113389</strain>
    </source>
</reference>
<keyword evidence="3" id="KW-1185">Reference proteome</keyword>
<sequence>MAAVKGQSDPAFSAVKQLLSDNVSTGEELGASICINVDGLNVVDIWAGYVDEARSKEWQENTIVNAWSTSKTVTNLAAFIAADRGLLDLHGKVATYWPEFAANGKENIEVRHILAHSSGLSAWEREMSTEDICNLDLSTAELAKQAPLWEPGTASGYHSTTQGALVSGLISRVTGKSLKQFIAEDMAAPLGADFQLGALEKDWPRVSTLLPAPPLPKEVMQAMAAYPISLRTFTNPPVPLDFVLGPTWRNAELGAVNGHGNARSLNRIMSAVTLGGEVDGVRLLSKETIDKIFEEQTCGTDLAMLIPVRYGIGYGLPLKKTLPAIPEGDICFWFGYGGSLVLMDRDTRMTFTYVMNKLGPGLLGNPRTFGYVQAAYDALKTMKGGSKM</sequence>
<name>A0A6A6Q4U2_9PEZI</name>
<dbReference type="GeneID" id="54477583"/>
<dbReference type="Pfam" id="PF00144">
    <property type="entry name" value="Beta-lactamase"/>
    <property type="match status" value="1"/>
</dbReference>
<evidence type="ECO:0000313" key="2">
    <source>
        <dbReference type="EMBL" id="KAF2486427.1"/>
    </source>
</evidence>
<dbReference type="InterPro" id="IPR012338">
    <property type="entry name" value="Beta-lactam/transpept-like"/>
</dbReference>
<dbReference type="InterPro" id="IPR052907">
    <property type="entry name" value="Beta-lactamase/esterase"/>
</dbReference>
<feature type="domain" description="Beta-lactamase-related" evidence="1">
    <location>
        <begin position="19"/>
        <end position="360"/>
    </location>
</feature>
<dbReference type="EMBL" id="MU001632">
    <property type="protein sequence ID" value="KAF2486427.1"/>
    <property type="molecule type" value="Genomic_DNA"/>
</dbReference>
<accession>A0A6A6Q4U2</accession>
<dbReference type="RefSeq" id="XP_033592996.1">
    <property type="nucleotide sequence ID" value="XM_033736581.1"/>
</dbReference>
<dbReference type="OrthoDB" id="5946976at2759"/>
<organism evidence="2 3">
    <name type="scientific">Neohortaea acidophila</name>
    <dbReference type="NCBI Taxonomy" id="245834"/>
    <lineage>
        <taxon>Eukaryota</taxon>
        <taxon>Fungi</taxon>
        <taxon>Dikarya</taxon>
        <taxon>Ascomycota</taxon>
        <taxon>Pezizomycotina</taxon>
        <taxon>Dothideomycetes</taxon>
        <taxon>Dothideomycetidae</taxon>
        <taxon>Mycosphaerellales</taxon>
        <taxon>Teratosphaeriaceae</taxon>
        <taxon>Neohortaea</taxon>
    </lineage>
</organism>
<dbReference type="AlphaFoldDB" id="A0A6A6Q4U2"/>
<evidence type="ECO:0000313" key="3">
    <source>
        <dbReference type="Proteomes" id="UP000799767"/>
    </source>
</evidence>
<dbReference type="PANTHER" id="PTHR43319:SF3">
    <property type="entry name" value="BETA-LACTAMASE-RELATED DOMAIN-CONTAINING PROTEIN"/>
    <property type="match status" value="1"/>
</dbReference>
<proteinExistence type="predicted"/>
<evidence type="ECO:0000259" key="1">
    <source>
        <dbReference type="Pfam" id="PF00144"/>
    </source>
</evidence>
<dbReference type="InterPro" id="IPR001466">
    <property type="entry name" value="Beta-lactam-related"/>
</dbReference>
<gene>
    <name evidence="2" type="ORF">BDY17DRAFT_321220</name>
</gene>
<dbReference type="Gene3D" id="3.40.710.10">
    <property type="entry name" value="DD-peptidase/beta-lactamase superfamily"/>
    <property type="match status" value="1"/>
</dbReference>
<dbReference type="PANTHER" id="PTHR43319">
    <property type="entry name" value="BETA-LACTAMASE-RELATED"/>
    <property type="match status" value="1"/>
</dbReference>